<dbReference type="Pfam" id="PF00266">
    <property type="entry name" value="Aminotran_5"/>
    <property type="match status" value="1"/>
</dbReference>
<evidence type="ECO:0000259" key="2">
    <source>
        <dbReference type="Pfam" id="PF00266"/>
    </source>
</evidence>
<dbReference type="PANTHER" id="PTHR43586:SF15">
    <property type="entry name" value="BLR3095 PROTEIN"/>
    <property type="match status" value="1"/>
</dbReference>
<dbReference type="Proteomes" id="UP001343698">
    <property type="component" value="Unassembled WGS sequence"/>
</dbReference>
<dbReference type="InterPro" id="IPR015421">
    <property type="entry name" value="PyrdxlP-dep_Trfase_major"/>
</dbReference>
<organism evidence="3 5">
    <name type="scientific">Maribacter flavus</name>
    <dbReference type="NCBI Taxonomy" id="1658664"/>
    <lineage>
        <taxon>Bacteria</taxon>
        <taxon>Pseudomonadati</taxon>
        <taxon>Bacteroidota</taxon>
        <taxon>Flavobacteriia</taxon>
        <taxon>Flavobacteriales</taxon>
        <taxon>Flavobacteriaceae</taxon>
        <taxon>Maribacter</taxon>
    </lineage>
</organism>
<keyword evidence="3" id="KW-0808">Transferase</keyword>
<feature type="domain" description="Aminotransferase class V" evidence="2">
    <location>
        <begin position="46"/>
        <end position="315"/>
    </location>
</feature>
<dbReference type="Gene3D" id="3.90.1150.10">
    <property type="entry name" value="Aspartate Aminotransferase, domain 1"/>
    <property type="match status" value="1"/>
</dbReference>
<dbReference type="GO" id="GO:0008483">
    <property type="term" value="F:transaminase activity"/>
    <property type="evidence" value="ECO:0007669"/>
    <property type="project" value="UniProtKB-KW"/>
</dbReference>
<evidence type="ECO:0000313" key="3">
    <source>
        <dbReference type="EMBL" id="KAA2215829.1"/>
    </source>
</evidence>
<dbReference type="InterPro" id="IPR015422">
    <property type="entry name" value="PyrdxlP-dep_Trfase_small"/>
</dbReference>
<dbReference type="PANTHER" id="PTHR43586">
    <property type="entry name" value="CYSTEINE DESULFURASE"/>
    <property type="match status" value="1"/>
</dbReference>
<reference evidence="4 6" key="2">
    <citation type="submission" date="2024-01" db="EMBL/GenBank/DDBJ databases">
        <title>Maribacter spp. originated from different algae showed divergent polysaccharides utilization ability.</title>
        <authorList>
            <person name="Wang H."/>
            <person name="Wu Y."/>
        </authorList>
    </citation>
    <scope>NUCLEOTIDE SEQUENCE [LARGE SCALE GENOMIC DNA]</scope>
    <source>
        <strain evidence="4 6">KPT27_14</strain>
    </source>
</reference>
<dbReference type="EMBL" id="JAZDDF010000007">
    <property type="protein sequence ID" value="MEE1973504.1"/>
    <property type="molecule type" value="Genomic_DNA"/>
</dbReference>
<sequence length="361" mass="40994">MDKIKKEFPLLRKCTYLNTAVFGPLYDSLIDWRQEHDLDALLHGSELWEQTLKTLSDTREKIGQFFNCDRERVALVYNYSLGMNLLLEGLQAKRNVLLLENDYPSVNWPFESREFAITTLGITSDLEERIVEAVKKNNIDVFAFSIVQWLDGFLIDLEFIKKLKRDNPKLLIIADGTQFCGAMSFDFKASGIDVLGVSGYKWLLSGYGNGFMLFADNLENELKVPTTGFNAAHGNFDNKETIALAKKLEPGHLSSLNFGSLKFSLDFLDSIGKEQITQHNQNMSKKIKEALNGMGLLQKHIVDREAHSTIFNIKAGQKVFKTLSDNDILCAMRGDGIRVGFNFYNGMDDFEHLIKVLKTSY</sequence>
<dbReference type="RefSeq" id="WP_154920515.1">
    <property type="nucleotide sequence ID" value="NZ_JAZDDF010000007.1"/>
</dbReference>
<proteinExistence type="predicted"/>
<dbReference type="Proteomes" id="UP000323188">
    <property type="component" value="Unassembled WGS sequence"/>
</dbReference>
<dbReference type="InterPro" id="IPR000192">
    <property type="entry name" value="Aminotrans_V_dom"/>
</dbReference>
<protein>
    <submittedName>
        <fullName evidence="3">Aminotransferase class V-fold PLP-dependent enzyme</fullName>
    </submittedName>
</protein>
<comment type="caution">
    <text evidence="3">The sequence shown here is derived from an EMBL/GenBank/DDBJ whole genome shotgun (WGS) entry which is preliminary data.</text>
</comment>
<evidence type="ECO:0000313" key="4">
    <source>
        <dbReference type="EMBL" id="MEE1973504.1"/>
    </source>
</evidence>
<dbReference type="Gene3D" id="3.40.640.10">
    <property type="entry name" value="Type I PLP-dependent aspartate aminotransferase-like (Major domain)"/>
    <property type="match status" value="1"/>
</dbReference>
<accession>A0A5B2TNM7</accession>
<reference evidence="3 5" key="1">
    <citation type="submission" date="2019-09" db="EMBL/GenBank/DDBJ databases">
        <authorList>
            <person name="Khan S.A."/>
            <person name="Jeon C.O."/>
            <person name="Chun B.H."/>
            <person name="Jeong S.E."/>
        </authorList>
    </citation>
    <scope>NUCLEOTIDE SEQUENCE [LARGE SCALE GENOMIC DNA]</scope>
    <source>
        <strain evidence="3 5">KCTC 42508</strain>
    </source>
</reference>
<dbReference type="InterPro" id="IPR015424">
    <property type="entry name" value="PyrdxlP-dep_Trfase"/>
</dbReference>
<keyword evidence="6" id="KW-1185">Reference proteome</keyword>
<name>A0A5B2TNM7_9FLAO</name>
<dbReference type="SUPFAM" id="SSF53383">
    <property type="entry name" value="PLP-dependent transferases"/>
    <property type="match status" value="1"/>
</dbReference>
<evidence type="ECO:0000256" key="1">
    <source>
        <dbReference type="ARBA" id="ARBA00022898"/>
    </source>
</evidence>
<gene>
    <name evidence="3" type="ORF">F0361_16685</name>
    <name evidence="4" type="ORF">V1H85_13670</name>
</gene>
<dbReference type="AlphaFoldDB" id="A0A5B2TNM7"/>
<evidence type="ECO:0000313" key="6">
    <source>
        <dbReference type="Proteomes" id="UP001343698"/>
    </source>
</evidence>
<keyword evidence="3" id="KW-0032">Aminotransferase</keyword>
<keyword evidence="1" id="KW-0663">Pyridoxal phosphate</keyword>
<dbReference type="EMBL" id="VUOE01000003">
    <property type="protein sequence ID" value="KAA2215829.1"/>
    <property type="molecule type" value="Genomic_DNA"/>
</dbReference>
<evidence type="ECO:0000313" key="5">
    <source>
        <dbReference type="Proteomes" id="UP000323188"/>
    </source>
</evidence>